<dbReference type="EMBL" id="VRMN01000012">
    <property type="protein sequence ID" value="KAA8491630.1"/>
    <property type="molecule type" value="Genomic_DNA"/>
</dbReference>
<evidence type="ECO:0000313" key="3">
    <source>
        <dbReference type="Proteomes" id="UP000324585"/>
    </source>
</evidence>
<protein>
    <submittedName>
        <fullName evidence="2">Uncharacterized protein</fullName>
    </submittedName>
</protein>
<proteinExistence type="predicted"/>
<comment type="caution">
    <text evidence="2">The sequence shown here is derived from an EMBL/GenBank/DDBJ whole genome shotgun (WGS) entry which is preliminary data.</text>
</comment>
<dbReference type="AlphaFoldDB" id="A0A5J4YL69"/>
<reference evidence="3" key="1">
    <citation type="journal article" date="2019" name="Nat. Commun.">
        <title>Expansion of phycobilisome linker gene families in mesophilic red algae.</title>
        <authorList>
            <person name="Lee J."/>
            <person name="Kim D."/>
            <person name="Bhattacharya D."/>
            <person name="Yoon H.S."/>
        </authorList>
    </citation>
    <scope>NUCLEOTIDE SEQUENCE [LARGE SCALE GENOMIC DNA]</scope>
    <source>
        <strain evidence="3">CCMP 1328</strain>
    </source>
</reference>
<evidence type="ECO:0000256" key="1">
    <source>
        <dbReference type="SAM" id="MobiDB-lite"/>
    </source>
</evidence>
<sequence length="208" mass="21776">MTGFATADQLAFDMMERLISQDSERGIFSVVDMATGANGELGVEGVDFVRLFEMGMLRTFADLASSLDCDARTPIPTPTPLLTPTPTPTPEFCCSPHDEGAVCDVVPHIPEESSDSDDESQRLLPSTRHHRSHGRSRGRGHGHGCHSSSSSDSEAESTEMPCCPCICPRPPPTAPVCGNVGSDSSGKSGKSGSSGSDSESKGSGSDSE</sequence>
<feature type="region of interest" description="Disordered" evidence="1">
    <location>
        <begin position="108"/>
        <end position="160"/>
    </location>
</feature>
<dbReference type="Proteomes" id="UP000324585">
    <property type="component" value="Unassembled WGS sequence"/>
</dbReference>
<feature type="region of interest" description="Disordered" evidence="1">
    <location>
        <begin position="176"/>
        <end position="208"/>
    </location>
</feature>
<gene>
    <name evidence="2" type="ORF">FVE85_9677</name>
</gene>
<accession>A0A5J4YL69</accession>
<keyword evidence="3" id="KW-1185">Reference proteome</keyword>
<organism evidence="2 3">
    <name type="scientific">Porphyridium purpureum</name>
    <name type="common">Red alga</name>
    <name type="synonym">Porphyridium cruentum</name>
    <dbReference type="NCBI Taxonomy" id="35688"/>
    <lineage>
        <taxon>Eukaryota</taxon>
        <taxon>Rhodophyta</taxon>
        <taxon>Bangiophyceae</taxon>
        <taxon>Porphyridiales</taxon>
        <taxon>Porphyridiaceae</taxon>
        <taxon>Porphyridium</taxon>
    </lineage>
</organism>
<name>A0A5J4YL69_PORPP</name>
<feature type="compositionally biased region" description="Basic residues" evidence="1">
    <location>
        <begin position="127"/>
        <end position="144"/>
    </location>
</feature>
<evidence type="ECO:0000313" key="2">
    <source>
        <dbReference type="EMBL" id="KAA8491630.1"/>
    </source>
</evidence>